<name>A0A6J4HAB3_9PROT</name>
<feature type="region of interest" description="Disordered" evidence="1">
    <location>
        <begin position="30"/>
        <end position="128"/>
    </location>
</feature>
<protein>
    <submittedName>
        <fullName evidence="2">Uncharacterized protein</fullName>
    </submittedName>
</protein>
<evidence type="ECO:0000256" key="1">
    <source>
        <dbReference type="SAM" id="MobiDB-lite"/>
    </source>
</evidence>
<evidence type="ECO:0000313" key="2">
    <source>
        <dbReference type="EMBL" id="CAA9217727.1"/>
    </source>
</evidence>
<reference evidence="2" key="1">
    <citation type="submission" date="2020-02" db="EMBL/GenBank/DDBJ databases">
        <authorList>
            <person name="Meier V. D."/>
        </authorList>
    </citation>
    <scope>NUCLEOTIDE SEQUENCE</scope>
    <source>
        <strain evidence="2">AVDCRST_MAG08</strain>
    </source>
</reference>
<sequence length="128" mass="13488">DLPGQGRRAERAGQPAAALLGRAAHRLLPRRLLQHRTGGPRAARGLRRDHGGLLGLQPVPRQRPDDADRRDRLRRPPSRRPVVRLRVPVGGGSPCRHGAPGAAGGDALGGPRDVQPDGPARARGGPAV</sequence>
<feature type="compositionally biased region" description="Basic residues" evidence="1">
    <location>
        <begin position="72"/>
        <end position="83"/>
    </location>
</feature>
<accession>A0A6J4HAB3</accession>
<feature type="non-terminal residue" evidence="2">
    <location>
        <position position="128"/>
    </location>
</feature>
<feature type="non-terminal residue" evidence="2">
    <location>
        <position position="1"/>
    </location>
</feature>
<dbReference type="EMBL" id="CADCTG010000052">
    <property type="protein sequence ID" value="CAA9217727.1"/>
    <property type="molecule type" value="Genomic_DNA"/>
</dbReference>
<gene>
    <name evidence="2" type="ORF">AVDCRST_MAG08-485</name>
</gene>
<feature type="compositionally biased region" description="Basic and acidic residues" evidence="1">
    <location>
        <begin position="62"/>
        <end position="71"/>
    </location>
</feature>
<dbReference type="AlphaFoldDB" id="A0A6J4HAB3"/>
<proteinExistence type="predicted"/>
<organism evidence="2">
    <name type="scientific">uncultured Acetobacteraceae bacterium</name>
    <dbReference type="NCBI Taxonomy" id="169975"/>
    <lineage>
        <taxon>Bacteria</taxon>
        <taxon>Pseudomonadati</taxon>
        <taxon>Pseudomonadota</taxon>
        <taxon>Alphaproteobacteria</taxon>
        <taxon>Acetobacterales</taxon>
        <taxon>Acetobacteraceae</taxon>
        <taxon>environmental samples</taxon>
    </lineage>
</organism>